<evidence type="ECO:0000256" key="6">
    <source>
        <dbReference type="RuleBase" id="RU363032"/>
    </source>
</evidence>
<evidence type="ECO:0000313" key="8">
    <source>
        <dbReference type="EMBL" id="MFD1889213.1"/>
    </source>
</evidence>
<dbReference type="PROSITE" id="PS50928">
    <property type="entry name" value="ABC_TM1"/>
    <property type="match status" value="1"/>
</dbReference>
<dbReference type="InterPro" id="IPR051204">
    <property type="entry name" value="ABC_transp_perm/SBD"/>
</dbReference>
<dbReference type="CDD" id="cd06261">
    <property type="entry name" value="TM_PBP2"/>
    <property type="match status" value="1"/>
</dbReference>
<dbReference type="Pfam" id="PF00528">
    <property type="entry name" value="BPD_transp_1"/>
    <property type="match status" value="1"/>
</dbReference>
<feature type="transmembrane region" description="Helical" evidence="6">
    <location>
        <begin position="139"/>
        <end position="163"/>
    </location>
</feature>
<evidence type="ECO:0000313" key="9">
    <source>
        <dbReference type="Proteomes" id="UP001597326"/>
    </source>
</evidence>
<feature type="domain" description="ABC transmembrane type-1" evidence="7">
    <location>
        <begin position="15"/>
        <end position="202"/>
    </location>
</feature>
<evidence type="ECO:0000256" key="5">
    <source>
        <dbReference type="ARBA" id="ARBA00023136"/>
    </source>
</evidence>
<comment type="subcellular location">
    <subcellularLocation>
        <location evidence="6">Cell membrane</location>
        <topology evidence="6">Multi-pass membrane protein</topology>
    </subcellularLocation>
    <subcellularLocation>
        <location evidence="1">Membrane</location>
        <topology evidence="1">Multi-pass membrane protein</topology>
    </subcellularLocation>
</comment>
<sequence>MRWVQDNLAMIGQQAWSHLLMTLPAVALSFLLALPVAWLANRWRPGRAALVALSGLFYAIPSLPLFVVMPMLIGTTVRERWNVVAAMTLYGFALMVRSATDGLAAVGEGPRLSATALGYGGLRRFFSVELPLAGPSLLAGLRVVAVSTVSLVTVSALLGVPSLGQLFTDGFQRGILAEVLTGIVVTVALAWLLDAVLVALGWLVMPWTRTTRGSRT</sequence>
<proteinExistence type="inferred from homology"/>
<dbReference type="Gene3D" id="1.10.3720.10">
    <property type="entry name" value="MetI-like"/>
    <property type="match status" value="1"/>
</dbReference>
<feature type="transmembrane region" description="Helical" evidence="6">
    <location>
        <begin position="20"/>
        <end position="40"/>
    </location>
</feature>
<reference evidence="9" key="1">
    <citation type="journal article" date="2019" name="Int. J. Syst. Evol. Microbiol.">
        <title>The Global Catalogue of Microorganisms (GCM) 10K type strain sequencing project: providing services to taxonomists for standard genome sequencing and annotation.</title>
        <authorList>
            <consortium name="The Broad Institute Genomics Platform"/>
            <consortium name="The Broad Institute Genome Sequencing Center for Infectious Disease"/>
            <person name="Wu L."/>
            <person name="Ma J."/>
        </authorList>
    </citation>
    <scope>NUCLEOTIDE SEQUENCE [LARGE SCALE GENOMIC DNA]</scope>
    <source>
        <strain evidence="9">CAIM 431</strain>
    </source>
</reference>
<evidence type="ECO:0000256" key="1">
    <source>
        <dbReference type="ARBA" id="ARBA00004141"/>
    </source>
</evidence>
<keyword evidence="9" id="KW-1185">Reference proteome</keyword>
<keyword evidence="2 6" id="KW-0813">Transport</keyword>
<evidence type="ECO:0000259" key="7">
    <source>
        <dbReference type="PROSITE" id="PS50928"/>
    </source>
</evidence>
<dbReference type="SUPFAM" id="SSF161098">
    <property type="entry name" value="MetI-like"/>
    <property type="match status" value="1"/>
</dbReference>
<dbReference type="InterPro" id="IPR000515">
    <property type="entry name" value="MetI-like"/>
</dbReference>
<evidence type="ECO:0000256" key="2">
    <source>
        <dbReference type="ARBA" id="ARBA00022448"/>
    </source>
</evidence>
<evidence type="ECO:0000256" key="4">
    <source>
        <dbReference type="ARBA" id="ARBA00022989"/>
    </source>
</evidence>
<keyword evidence="5 6" id="KW-0472">Membrane</keyword>
<comment type="caution">
    <text evidence="8">The sequence shown here is derived from an EMBL/GenBank/DDBJ whole genome shotgun (WGS) entry which is preliminary data.</text>
</comment>
<keyword evidence="3 6" id="KW-0812">Transmembrane</keyword>
<evidence type="ECO:0000256" key="3">
    <source>
        <dbReference type="ARBA" id="ARBA00022692"/>
    </source>
</evidence>
<name>A0ABW4RSB2_9ACTN</name>
<accession>A0ABW4RSB2</accession>
<dbReference type="EMBL" id="JBHUFZ010000008">
    <property type="protein sequence ID" value="MFD1889213.1"/>
    <property type="molecule type" value="Genomic_DNA"/>
</dbReference>
<comment type="similarity">
    <text evidence="6">Belongs to the binding-protein-dependent transport system permease family.</text>
</comment>
<dbReference type="PANTHER" id="PTHR30177">
    <property type="entry name" value="GLYCINE BETAINE/L-PROLINE TRANSPORT SYSTEM PERMEASE PROTEIN PROW"/>
    <property type="match status" value="1"/>
</dbReference>
<dbReference type="Proteomes" id="UP001597326">
    <property type="component" value="Unassembled WGS sequence"/>
</dbReference>
<organism evidence="8 9">
    <name type="scientific">Luteococcus peritonei</name>
    <dbReference type="NCBI Taxonomy" id="88874"/>
    <lineage>
        <taxon>Bacteria</taxon>
        <taxon>Bacillati</taxon>
        <taxon>Actinomycetota</taxon>
        <taxon>Actinomycetes</taxon>
        <taxon>Propionibacteriales</taxon>
        <taxon>Propionibacteriaceae</taxon>
        <taxon>Luteococcus</taxon>
    </lineage>
</organism>
<protein>
    <submittedName>
        <fullName evidence="8">ABC transporter permease</fullName>
    </submittedName>
</protein>
<feature type="transmembrane region" description="Helical" evidence="6">
    <location>
        <begin position="46"/>
        <end position="69"/>
    </location>
</feature>
<keyword evidence="4 6" id="KW-1133">Transmembrane helix</keyword>
<dbReference type="PANTHER" id="PTHR30177:SF4">
    <property type="entry name" value="OSMOPROTECTANT IMPORT PERMEASE PROTEIN OSMW"/>
    <property type="match status" value="1"/>
</dbReference>
<dbReference type="RefSeq" id="WP_343872200.1">
    <property type="nucleotide sequence ID" value="NZ_BAAAIX010000007.1"/>
</dbReference>
<feature type="transmembrane region" description="Helical" evidence="6">
    <location>
        <begin position="175"/>
        <end position="205"/>
    </location>
</feature>
<dbReference type="InterPro" id="IPR035906">
    <property type="entry name" value="MetI-like_sf"/>
</dbReference>
<gene>
    <name evidence="8" type="ORF">ACFSCS_03300</name>
</gene>